<evidence type="ECO:0000256" key="2">
    <source>
        <dbReference type="ARBA" id="ARBA00023125"/>
    </source>
</evidence>
<evidence type="ECO:0000313" key="7">
    <source>
        <dbReference type="Proteomes" id="UP000306196"/>
    </source>
</evidence>
<gene>
    <name evidence="6" type="ORF">FEM03_15995</name>
</gene>
<feature type="compositionally biased region" description="Low complexity" evidence="4">
    <location>
        <begin position="307"/>
        <end position="317"/>
    </location>
</feature>
<feature type="domain" description="HTH araC/xylS-type" evidence="5">
    <location>
        <begin position="205"/>
        <end position="303"/>
    </location>
</feature>
<dbReference type="Pfam" id="PF12833">
    <property type="entry name" value="HTH_18"/>
    <property type="match status" value="1"/>
</dbReference>
<proteinExistence type="predicted"/>
<dbReference type="PANTHER" id="PTHR43280:SF27">
    <property type="entry name" value="TRANSCRIPTIONAL REGULATOR MTLR"/>
    <property type="match status" value="1"/>
</dbReference>
<dbReference type="SUPFAM" id="SSF51215">
    <property type="entry name" value="Regulatory protein AraC"/>
    <property type="match status" value="1"/>
</dbReference>
<evidence type="ECO:0000256" key="3">
    <source>
        <dbReference type="ARBA" id="ARBA00023163"/>
    </source>
</evidence>
<dbReference type="PANTHER" id="PTHR43280">
    <property type="entry name" value="ARAC-FAMILY TRANSCRIPTIONAL REGULATOR"/>
    <property type="match status" value="1"/>
</dbReference>
<dbReference type="PROSITE" id="PS00041">
    <property type="entry name" value="HTH_ARAC_FAMILY_1"/>
    <property type="match status" value="1"/>
</dbReference>
<dbReference type="InterPro" id="IPR018060">
    <property type="entry name" value="HTH_AraC"/>
</dbReference>
<evidence type="ECO:0000259" key="5">
    <source>
        <dbReference type="PROSITE" id="PS01124"/>
    </source>
</evidence>
<dbReference type="GO" id="GO:0003700">
    <property type="term" value="F:DNA-binding transcription factor activity"/>
    <property type="evidence" value="ECO:0007669"/>
    <property type="project" value="InterPro"/>
</dbReference>
<dbReference type="SMART" id="SM00342">
    <property type="entry name" value="HTH_ARAC"/>
    <property type="match status" value="1"/>
</dbReference>
<dbReference type="AlphaFoldDB" id="A0A5R8KBZ0"/>
<organism evidence="6 7">
    <name type="scientific">Phragmitibacter flavus</name>
    <dbReference type="NCBI Taxonomy" id="2576071"/>
    <lineage>
        <taxon>Bacteria</taxon>
        <taxon>Pseudomonadati</taxon>
        <taxon>Verrucomicrobiota</taxon>
        <taxon>Verrucomicrobiia</taxon>
        <taxon>Verrucomicrobiales</taxon>
        <taxon>Verrucomicrobiaceae</taxon>
        <taxon>Phragmitibacter</taxon>
    </lineage>
</organism>
<dbReference type="Pfam" id="PF07883">
    <property type="entry name" value="Cupin_2"/>
    <property type="match status" value="1"/>
</dbReference>
<protein>
    <submittedName>
        <fullName evidence="6">AraC family transcriptional regulator</fullName>
    </submittedName>
</protein>
<dbReference type="GO" id="GO:0043565">
    <property type="term" value="F:sequence-specific DNA binding"/>
    <property type="evidence" value="ECO:0007669"/>
    <property type="project" value="InterPro"/>
</dbReference>
<dbReference type="InterPro" id="IPR018062">
    <property type="entry name" value="HTH_AraC-typ_CS"/>
</dbReference>
<dbReference type="Gene3D" id="2.60.120.10">
    <property type="entry name" value="Jelly Rolls"/>
    <property type="match status" value="1"/>
</dbReference>
<reference evidence="6 7" key="1">
    <citation type="submission" date="2019-05" db="EMBL/GenBank/DDBJ databases">
        <title>Verrucobacter flavum gen. nov., sp. nov. a new member of the family Verrucomicrobiaceae.</title>
        <authorList>
            <person name="Szuroczki S."/>
            <person name="Abbaszade G."/>
            <person name="Szabo A."/>
            <person name="Felfoldi T."/>
            <person name="Schumann P."/>
            <person name="Boka K."/>
            <person name="Keki Z."/>
            <person name="Toumi M."/>
            <person name="Toth E."/>
        </authorList>
    </citation>
    <scope>NUCLEOTIDE SEQUENCE [LARGE SCALE GENOMIC DNA]</scope>
    <source>
        <strain evidence="6 7">MG-N-17</strain>
    </source>
</reference>
<keyword evidence="3" id="KW-0804">Transcription</keyword>
<keyword evidence="1" id="KW-0805">Transcription regulation</keyword>
<dbReference type="PRINTS" id="PR00032">
    <property type="entry name" value="HTHARAC"/>
</dbReference>
<dbReference type="InterPro" id="IPR020449">
    <property type="entry name" value="Tscrpt_reg_AraC-type_HTH"/>
</dbReference>
<dbReference type="Gene3D" id="1.10.10.60">
    <property type="entry name" value="Homeodomain-like"/>
    <property type="match status" value="2"/>
</dbReference>
<dbReference type="OrthoDB" id="9782164at2"/>
<name>A0A5R8KBZ0_9BACT</name>
<accession>A0A5R8KBZ0</accession>
<dbReference type="InterPro" id="IPR009057">
    <property type="entry name" value="Homeodomain-like_sf"/>
</dbReference>
<dbReference type="Proteomes" id="UP000306196">
    <property type="component" value="Unassembled WGS sequence"/>
</dbReference>
<sequence>MDCCIHSPRPDLQPLPYPNPMKALYQGLDPRTSTEVVMCEHIHGNDFDCPWHFHEEMEIMLVISGGTQRCIGDNFSPLTPGDLVVVGPNLLHGYSNEYPEGQPRKPVEAISVKFNPSLLGSWLQMSDVMQLQNFFRQAANGIQVRGSTRKRVAERMPLLLKTQGLQRLILLLEILNELSTSNDLSQIASAGFSLESPPVDHGRLSRITRFIKKRIGEPLYLKDVAKHVGMSPVTLSRYLRSHLRKTFPTYLNELRIARVCRLLKETDATVSEIAVHCGFDSMANFERQFRKLQGCSPKVYRQRSHRVSSPVLPSSSSNHRQTATTSTSPNSNHLWQAQPNKTVQTAFMAM</sequence>
<evidence type="ECO:0000256" key="4">
    <source>
        <dbReference type="SAM" id="MobiDB-lite"/>
    </source>
</evidence>
<keyword evidence="2" id="KW-0238">DNA-binding</keyword>
<dbReference type="InterPro" id="IPR013096">
    <property type="entry name" value="Cupin_2"/>
</dbReference>
<dbReference type="InterPro" id="IPR037923">
    <property type="entry name" value="HTH-like"/>
</dbReference>
<keyword evidence="7" id="KW-1185">Reference proteome</keyword>
<feature type="region of interest" description="Disordered" evidence="4">
    <location>
        <begin position="300"/>
        <end position="336"/>
    </location>
</feature>
<feature type="compositionally biased region" description="Polar residues" evidence="4">
    <location>
        <begin position="318"/>
        <end position="336"/>
    </location>
</feature>
<evidence type="ECO:0000256" key="1">
    <source>
        <dbReference type="ARBA" id="ARBA00023015"/>
    </source>
</evidence>
<comment type="caution">
    <text evidence="6">The sequence shown here is derived from an EMBL/GenBank/DDBJ whole genome shotgun (WGS) entry which is preliminary data.</text>
</comment>
<dbReference type="SUPFAM" id="SSF46689">
    <property type="entry name" value="Homeodomain-like"/>
    <property type="match status" value="2"/>
</dbReference>
<dbReference type="InterPro" id="IPR014710">
    <property type="entry name" value="RmlC-like_jellyroll"/>
</dbReference>
<evidence type="ECO:0000313" key="6">
    <source>
        <dbReference type="EMBL" id="TLD69824.1"/>
    </source>
</evidence>
<dbReference type="EMBL" id="VAUV01000011">
    <property type="protein sequence ID" value="TLD69824.1"/>
    <property type="molecule type" value="Genomic_DNA"/>
</dbReference>
<dbReference type="PROSITE" id="PS01124">
    <property type="entry name" value="HTH_ARAC_FAMILY_2"/>
    <property type="match status" value="1"/>
</dbReference>